<dbReference type="EMBL" id="BMNQ01000094">
    <property type="protein sequence ID" value="GGK08925.1"/>
    <property type="molecule type" value="Genomic_DNA"/>
</dbReference>
<feature type="transmembrane region" description="Helical" evidence="1">
    <location>
        <begin position="6"/>
        <end position="21"/>
    </location>
</feature>
<proteinExistence type="predicted"/>
<evidence type="ECO:0000256" key="1">
    <source>
        <dbReference type="SAM" id="Phobius"/>
    </source>
</evidence>
<keyword evidence="1" id="KW-0472">Membrane</keyword>
<gene>
    <name evidence="2" type="ORF">GCM10007063_34220</name>
</gene>
<evidence type="ECO:0000313" key="3">
    <source>
        <dbReference type="Proteomes" id="UP000658382"/>
    </source>
</evidence>
<organism evidence="2 3">
    <name type="scientific">Lentibacillus kapialis</name>
    <dbReference type="NCBI Taxonomy" id="340214"/>
    <lineage>
        <taxon>Bacteria</taxon>
        <taxon>Bacillati</taxon>
        <taxon>Bacillota</taxon>
        <taxon>Bacilli</taxon>
        <taxon>Bacillales</taxon>
        <taxon>Bacillaceae</taxon>
        <taxon>Lentibacillus</taxon>
    </lineage>
</organism>
<name>A0A917V1M6_9BACI</name>
<reference evidence="2" key="2">
    <citation type="submission" date="2020-09" db="EMBL/GenBank/DDBJ databases">
        <authorList>
            <person name="Sun Q."/>
            <person name="Ohkuma M."/>
        </authorList>
    </citation>
    <scope>NUCLEOTIDE SEQUENCE</scope>
    <source>
        <strain evidence="2">JCM 12580</strain>
    </source>
</reference>
<comment type="caution">
    <text evidence="2">The sequence shown here is derived from an EMBL/GenBank/DDBJ whole genome shotgun (WGS) entry which is preliminary data.</text>
</comment>
<feature type="transmembrane region" description="Helical" evidence="1">
    <location>
        <begin position="58"/>
        <end position="75"/>
    </location>
</feature>
<feature type="transmembrane region" description="Helical" evidence="1">
    <location>
        <begin position="28"/>
        <end position="46"/>
    </location>
</feature>
<dbReference type="Proteomes" id="UP000658382">
    <property type="component" value="Unassembled WGS sequence"/>
</dbReference>
<dbReference type="AlphaFoldDB" id="A0A917V1M6"/>
<dbReference type="RefSeq" id="WP_188634326.1">
    <property type="nucleotide sequence ID" value="NZ_BMNQ01000094.1"/>
</dbReference>
<accession>A0A917V1M6</accession>
<keyword evidence="3" id="KW-1185">Reference proteome</keyword>
<evidence type="ECO:0000313" key="2">
    <source>
        <dbReference type="EMBL" id="GGK08925.1"/>
    </source>
</evidence>
<keyword evidence="1" id="KW-1133">Transmembrane helix</keyword>
<sequence length="96" mass="11079">MVQSLILIPIVVLILGLHHFLSTRKRAWPGTIFPIIYVIVIGGQLIAKVVEIKSSRDIFFYILGFVIFTGIWIEGRDSVKKKRQKELDKMKSHDMQ</sequence>
<protein>
    <submittedName>
        <fullName evidence="2">Uncharacterized protein</fullName>
    </submittedName>
</protein>
<keyword evidence="1" id="KW-0812">Transmembrane</keyword>
<reference evidence="2" key="1">
    <citation type="journal article" date="2014" name="Int. J. Syst. Evol. Microbiol.">
        <title>Complete genome sequence of Corynebacterium casei LMG S-19264T (=DSM 44701T), isolated from a smear-ripened cheese.</title>
        <authorList>
            <consortium name="US DOE Joint Genome Institute (JGI-PGF)"/>
            <person name="Walter F."/>
            <person name="Albersmeier A."/>
            <person name="Kalinowski J."/>
            <person name="Ruckert C."/>
        </authorList>
    </citation>
    <scope>NUCLEOTIDE SEQUENCE</scope>
    <source>
        <strain evidence="2">JCM 12580</strain>
    </source>
</reference>